<feature type="compositionally biased region" description="Low complexity" evidence="1">
    <location>
        <begin position="481"/>
        <end position="491"/>
    </location>
</feature>
<keyword evidence="3" id="KW-1185">Reference proteome</keyword>
<organism evidence="2 3">
    <name type="scientific">Symbiodinium necroappetens</name>
    <dbReference type="NCBI Taxonomy" id="1628268"/>
    <lineage>
        <taxon>Eukaryota</taxon>
        <taxon>Sar</taxon>
        <taxon>Alveolata</taxon>
        <taxon>Dinophyceae</taxon>
        <taxon>Suessiales</taxon>
        <taxon>Symbiodiniaceae</taxon>
        <taxon>Symbiodinium</taxon>
    </lineage>
</organism>
<gene>
    <name evidence="2" type="primary">SLC25A17</name>
    <name evidence="2" type="ORF">SNEC2469_LOCUS29059</name>
</gene>
<accession>A0A813AVM0</accession>
<feature type="compositionally biased region" description="Basic and acidic residues" evidence="1">
    <location>
        <begin position="559"/>
        <end position="571"/>
    </location>
</feature>
<feature type="compositionally biased region" description="Basic and acidic residues" evidence="1">
    <location>
        <begin position="93"/>
        <end position="103"/>
    </location>
</feature>
<feature type="region of interest" description="Disordered" evidence="1">
    <location>
        <begin position="333"/>
        <end position="366"/>
    </location>
</feature>
<reference evidence="2" key="1">
    <citation type="submission" date="2021-02" db="EMBL/GenBank/DDBJ databases">
        <authorList>
            <person name="Dougan E. K."/>
            <person name="Rhodes N."/>
            <person name="Thang M."/>
            <person name="Chan C."/>
        </authorList>
    </citation>
    <scope>NUCLEOTIDE SEQUENCE</scope>
</reference>
<feature type="compositionally biased region" description="Polar residues" evidence="1">
    <location>
        <begin position="135"/>
        <end position="155"/>
    </location>
</feature>
<feature type="region of interest" description="Disordered" evidence="1">
    <location>
        <begin position="80"/>
        <end position="155"/>
    </location>
</feature>
<evidence type="ECO:0000313" key="2">
    <source>
        <dbReference type="EMBL" id="CAE7882978.1"/>
    </source>
</evidence>
<feature type="compositionally biased region" description="Polar residues" evidence="1">
    <location>
        <begin position="80"/>
        <end position="92"/>
    </location>
</feature>
<protein>
    <submittedName>
        <fullName evidence="2">SLC25A17 protein</fullName>
    </submittedName>
</protein>
<comment type="caution">
    <text evidence="2">The sequence shown here is derived from an EMBL/GenBank/DDBJ whole genome shotgun (WGS) entry which is preliminary data.</text>
</comment>
<proteinExistence type="predicted"/>
<evidence type="ECO:0000256" key="1">
    <source>
        <dbReference type="SAM" id="MobiDB-lite"/>
    </source>
</evidence>
<evidence type="ECO:0000313" key="3">
    <source>
        <dbReference type="Proteomes" id="UP000601435"/>
    </source>
</evidence>
<feature type="region of interest" description="Disordered" evidence="1">
    <location>
        <begin position="547"/>
        <end position="575"/>
    </location>
</feature>
<sequence length="630" mass="67102">MKRAKVKYAAGKKAFCFRWQAAGQSIHFQTTVPAAGGSATAAAVIARSCYVKFEQGWTKDRVREFRNQCYAKLGGRVLTSSPPQKSFSQGTKESLHESKESDPRAVASASSVTKPQWHLVPETLHPAKRPRMEESPTSPTSKWKLQSSNSKNRSGQAWGAFLQPTDLKLILDDPQAYSLPHKEVRSIRSQGLVGSQASLPASQPETLQARVRLQAATDLDEAPRGRQAENSDIGFNGFFGCCGCCCQAHRQANATSGIRQKCPGGSQGRMVTCPGRDQSKVARNPNPGGFASADSSRLLNLGHDATAVAAVVKPPAPNVEAYSAQQPVFKHEVGEGDAEGSQLESSAHSTASAPESQHRPESQPTPFCWDLPVEKIVESVPDSLPPFIDLQEPVALPASPASIPVPDPPRVESLPTPWFSQPTPQVELSDLRYVSDLTPVPAKQEEDGLPGLASSSIPVPINSALSENSASQASAQASAAAAAPAVPSKPSGEAACDPQDSPFATSLDVLSLTRDRPPTASIKQDSCMAKPDSNFAALLLQRSRAAAATRGDAQRPGAFKKESLRKQRPLEDADATDLPSASCLTAIGRATICRFARKVMSGEAARIFNGEELCISTASRNQDVHVPAVR</sequence>
<dbReference type="AlphaFoldDB" id="A0A813AVM0"/>
<dbReference type="OrthoDB" id="432753at2759"/>
<name>A0A813AVM0_9DINO</name>
<dbReference type="Proteomes" id="UP000601435">
    <property type="component" value="Unassembled WGS sequence"/>
</dbReference>
<feature type="compositionally biased region" description="Polar residues" evidence="1">
    <location>
        <begin position="342"/>
        <end position="355"/>
    </location>
</feature>
<feature type="region of interest" description="Disordered" evidence="1">
    <location>
        <begin position="481"/>
        <end position="500"/>
    </location>
</feature>
<dbReference type="EMBL" id="CAJNJA010064474">
    <property type="protein sequence ID" value="CAE7882978.1"/>
    <property type="molecule type" value="Genomic_DNA"/>
</dbReference>